<proteinExistence type="predicted"/>
<gene>
    <name evidence="1" type="ORF">S01H1_45153</name>
</gene>
<organism evidence="1">
    <name type="scientific">marine sediment metagenome</name>
    <dbReference type="NCBI Taxonomy" id="412755"/>
    <lineage>
        <taxon>unclassified sequences</taxon>
        <taxon>metagenomes</taxon>
        <taxon>ecological metagenomes</taxon>
    </lineage>
</organism>
<reference evidence="1" key="1">
    <citation type="journal article" date="2014" name="Front. Microbiol.">
        <title>High frequency of phylogenetically diverse reductive dehalogenase-homologous genes in deep subseafloor sedimentary metagenomes.</title>
        <authorList>
            <person name="Kawai M."/>
            <person name="Futagami T."/>
            <person name="Toyoda A."/>
            <person name="Takaki Y."/>
            <person name="Nishi S."/>
            <person name="Hori S."/>
            <person name="Arai W."/>
            <person name="Tsubouchi T."/>
            <person name="Morono Y."/>
            <person name="Uchiyama I."/>
            <person name="Ito T."/>
            <person name="Fujiyama A."/>
            <person name="Inagaki F."/>
            <person name="Takami H."/>
        </authorList>
    </citation>
    <scope>NUCLEOTIDE SEQUENCE</scope>
    <source>
        <strain evidence="1">Expedition CK06-06</strain>
    </source>
</reference>
<sequence>MGKISRRNFLRDSLIFASSSFLLSSKYLEASTRAALEAKKTRKYPSYLELE</sequence>
<dbReference type="EMBL" id="BARS01028831">
    <property type="protein sequence ID" value="GAF99632.1"/>
    <property type="molecule type" value="Genomic_DNA"/>
</dbReference>
<evidence type="ECO:0000313" key="1">
    <source>
        <dbReference type="EMBL" id="GAF99632.1"/>
    </source>
</evidence>
<name>X0UGV4_9ZZZZ</name>
<comment type="caution">
    <text evidence="1">The sequence shown here is derived from an EMBL/GenBank/DDBJ whole genome shotgun (WGS) entry which is preliminary data.</text>
</comment>
<accession>X0UGV4</accession>
<dbReference type="AlphaFoldDB" id="X0UGV4"/>
<protein>
    <submittedName>
        <fullName evidence="1">Uncharacterized protein</fullName>
    </submittedName>
</protein>
<feature type="non-terminal residue" evidence="1">
    <location>
        <position position="51"/>
    </location>
</feature>